<gene>
    <name evidence="2" type="ORF">KQI42_12155</name>
</gene>
<accession>A0ABS6E888</accession>
<dbReference type="PROSITE" id="PS51257">
    <property type="entry name" value="PROKAR_LIPOPROTEIN"/>
    <property type="match status" value="1"/>
</dbReference>
<feature type="signal peptide" evidence="1">
    <location>
        <begin position="1"/>
        <end position="22"/>
    </location>
</feature>
<reference evidence="2 3" key="1">
    <citation type="submission" date="2021-06" db="EMBL/GenBank/DDBJ databases">
        <authorList>
            <person name="Sun Q."/>
            <person name="Li D."/>
        </authorList>
    </citation>
    <scope>NUCLEOTIDE SEQUENCE [LARGE SCALE GENOMIC DNA]</scope>
    <source>
        <strain evidence="2 3">MSJ-40</strain>
    </source>
</reference>
<dbReference type="EMBL" id="JAHLPM010000010">
    <property type="protein sequence ID" value="MBU5438771.1"/>
    <property type="molecule type" value="Genomic_DNA"/>
</dbReference>
<sequence>MRKFFKCSLMSIMILAVLVVSFGCTSDKITADGEEKLVSGFVTSKSMEDDKYYLTIHLAETSIEESSNLKLEVNNKETYDSAVEDEYYLISYIDKGADNLVVKSIEMNSSLGEIITKGVDMGNDNSDDDGIAFATDKLPTDNLTLLDSYIVDIDQDGSDETIALYTSAEKDSKGEIMWDDGQNWLLIVQGKDKDYILFNDYLQLGNIKFHVYTSDDILHINTVETTTAGIKVSDYKFDNGTNRFLIEVPFRTSENVNLLHSSTGY</sequence>
<dbReference type="RefSeq" id="WP_216520135.1">
    <property type="nucleotide sequence ID" value="NZ_JAHLPM010000010.1"/>
</dbReference>
<keyword evidence="1" id="KW-0732">Signal</keyword>
<evidence type="ECO:0000313" key="3">
    <source>
        <dbReference type="Proteomes" id="UP000749471"/>
    </source>
</evidence>
<evidence type="ECO:0000256" key="1">
    <source>
        <dbReference type="SAM" id="SignalP"/>
    </source>
</evidence>
<evidence type="ECO:0000313" key="2">
    <source>
        <dbReference type="EMBL" id="MBU5438771.1"/>
    </source>
</evidence>
<protein>
    <recommendedName>
        <fullName evidence="4">Lipoprotein</fullName>
    </recommendedName>
</protein>
<evidence type="ECO:0008006" key="4">
    <source>
        <dbReference type="Google" id="ProtNLM"/>
    </source>
</evidence>
<keyword evidence="3" id="KW-1185">Reference proteome</keyword>
<dbReference type="Proteomes" id="UP000749471">
    <property type="component" value="Unassembled WGS sequence"/>
</dbReference>
<feature type="chain" id="PRO_5046544397" description="Lipoprotein" evidence="1">
    <location>
        <begin position="23"/>
        <end position="265"/>
    </location>
</feature>
<proteinExistence type="predicted"/>
<comment type="caution">
    <text evidence="2">The sequence shown here is derived from an EMBL/GenBank/DDBJ whole genome shotgun (WGS) entry which is preliminary data.</text>
</comment>
<name>A0ABS6E888_9FIRM</name>
<organism evidence="2 3">
    <name type="scientific">Tissierella simiarum</name>
    <dbReference type="NCBI Taxonomy" id="2841534"/>
    <lineage>
        <taxon>Bacteria</taxon>
        <taxon>Bacillati</taxon>
        <taxon>Bacillota</taxon>
        <taxon>Tissierellia</taxon>
        <taxon>Tissierellales</taxon>
        <taxon>Tissierellaceae</taxon>
        <taxon>Tissierella</taxon>
    </lineage>
</organism>